<proteinExistence type="predicted"/>
<dbReference type="OrthoDB" id="20835at2759"/>
<accession>A0A7J6M1A2</accession>
<dbReference type="PANTHER" id="PTHR34066">
    <property type="entry name" value="GROWTH FACTOR 2"/>
    <property type="match status" value="1"/>
</dbReference>
<dbReference type="Pfam" id="PF08576">
    <property type="entry name" value="DUF1764"/>
    <property type="match status" value="1"/>
</dbReference>
<gene>
    <name evidence="2" type="ORF">FOZ61_000306</name>
</gene>
<protein>
    <recommendedName>
        <fullName evidence="4">DUF1764-domain-containing protein</fullName>
    </recommendedName>
</protein>
<dbReference type="EMBL" id="JABAHT010000104">
    <property type="protein sequence ID" value="KAF4664990.1"/>
    <property type="molecule type" value="Genomic_DNA"/>
</dbReference>
<feature type="compositionally biased region" description="Basic and acidic residues" evidence="1">
    <location>
        <begin position="32"/>
        <end position="42"/>
    </location>
</feature>
<name>A0A7J6M1A2_PEROL</name>
<comment type="caution">
    <text evidence="2">The sequence shown here is derived from an EMBL/GenBank/DDBJ whole genome shotgun (WGS) entry which is preliminary data.</text>
</comment>
<dbReference type="Proteomes" id="UP000570595">
    <property type="component" value="Unassembled WGS sequence"/>
</dbReference>
<dbReference type="PANTHER" id="PTHR34066:SF1">
    <property type="entry name" value="DUF1764 FAMILY PROTEIN"/>
    <property type="match status" value="1"/>
</dbReference>
<dbReference type="InterPro" id="IPR013885">
    <property type="entry name" value="DUF1764_euk"/>
</dbReference>
<sequence length="140" mass="15198">MAATAAKASVMSKGKEIKTKDIRKNGKKAAPVHKEDAKKSESSSESIDDIFGALKKSTRSTSTSTKTKDTPKEQQQQQQQQPAAPSRPQGSADDPLGLGNRSGGDRKRTEEGYKIYTEEELKIGQGGNTPDCPFDCWCCF</sequence>
<evidence type="ECO:0000313" key="2">
    <source>
        <dbReference type="EMBL" id="KAF4664990.1"/>
    </source>
</evidence>
<reference evidence="2 3" key="1">
    <citation type="submission" date="2020-04" db="EMBL/GenBank/DDBJ databases">
        <title>Perkinsus olseni comparative genomics.</title>
        <authorList>
            <person name="Bogema D.R."/>
        </authorList>
    </citation>
    <scope>NUCLEOTIDE SEQUENCE [LARGE SCALE GENOMIC DNA]</scope>
    <source>
        <strain evidence="2">ATCC PRA-179</strain>
    </source>
</reference>
<feature type="compositionally biased region" description="Basic and acidic residues" evidence="1">
    <location>
        <begin position="13"/>
        <end position="24"/>
    </location>
</feature>
<dbReference type="AlphaFoldDB" id="A0A7J6M1A2"/>
<evidence type="ECO:0000313" key="3">
    <source>
        <dbReference type="Proteomes" id="UP000570595"/>
    </source>
</evidence>
<evidence type="ECO:0000256" key="1">
    <source>
        <dbReference type="SAM" id="MobiDB-lite"/>
    </source>
</evidence>
<evidence type="ECO:0008006" key="4">
    <source>
        <dbReference type="Google" id="ProtNLM"/>
    </source>
</evidence>
<organism evidence="2 3">
    <name type="scientific">Perkinsus olseni</name>
    <name type="common">Perkinsus atlanticus</name>
    <dbReference type="NCBI Taxonomy" id="32597"/>
    <lineage>
        <taxon>Eukaryota</taxon>
        <taxon>Sar</taxon>
        <taxon>Alveolata</taxon>
        <taxon>Perkinsozoa</taxon>
        <taxon>Perkinsea</taxon>
        <taxon>Perkinsida</taxon>
        <taxon>Perkinsidae</taxon>
        <taxon>Perkinsus</taxon>
    </lineage>
</organism>
<feature type="region of interest" description="Disordered" evidence="1">
    <location>
        <begin position="1"/>
        <end position="113"/>
    </location>
</feature>
<feature type="compositionally biased region" description="Basic and acidic residues" evidence="1">
    <location>
        <begin position="103"/>
        <end position="113"/>
    </location>
</feature>